<evidence type="ECO:0000256" key="6">
    <source>
        <dbReference type="SAM" id="Phobius"/>
    </source>
</evidence>
<dbReference type="PRINTS" id="PR00368">
    <property type="entry name" value="FADPNR"/>
</dbReference>
<feature type="domain" description="BFD-like [2Fe-2S]-binding" evidence="7">
    <location>
        <begin position="446"/>
        <end position="494"/>
    </location>
</feature>
<dbReference type="InterPro" id="IPR050260">
    <property type="entry name" value="FAD-bd_OxRdtase"/>
</dbReference>
<evidence type="ECO:0000256" key="4">
    <source>
        <dbReference type="ARBA" id="ARBA00022827"/>
    </source>
</evidence>
<dbReference type="AlphaFoldDB" id="A0A1Q2M2X9"/>
<dbReference type="Gene3D" id="3.50.50.60">
    <property type="entry name" value="FAD/NAD(P)-binding domain"/>
    <property type="match status" value="2"/>
</dbReference>
<keyword evidence="3" id="KW-0285">Flavoprotein</keyword>
<dbReference type="InterPro" id="IPR007419">
    <property type="entry name" value="BFD-like_2Fe2S-bd_dom"/>
</dbReference>
<dbReference type="Proteomes" id="UP000188219">
    <property type="component" value="Chromosome"/>
</dbReference>
<keyword evidence="10" id="KW-1185">Reference proteome</keyword>
<keyword evidence="6" id="KW-1133">Transmembrane helix</keyword>
<feature type="region of interest" description="Disordered" evidence="5">
    <location>
        <begin position="1"/>
        <end position="22"/>
    </location>
</feature>
<protein>
    <recommendedName>
        <fullName evidence="11">Nitrite reductase</fullName>
    </recommendedName>
</protein>
<evidence type="ECO:0000259" key="8">
    <source>
        <dbReference type="Pfam" id="PF07992"/>
    </source>
</evidence>
<organism evidence="9 10">
    <name type="scientific">Microbulbifer agarilyticus</name>
    <dbReference type="NCBI Taxonomy" id="260552"/>
    <lineage>
        <taxon>Bacteria</taxon>
        <taxon>Pseudomonadati</taxon>
        <taxon>Pseudomonadota</taxon>
        <taxon>Gammaproteobacteria</taxon>
        <taxon>Cellvibrionales</taxon>
        <taxon>Microbulbiferaceae</taxon>
        <taxon>Microbulbifer</taxon>
    </lineage>
</organism>
<evidence type="ECO:0000256" key="1">
    <source>
        <dbReference type="ARBA" id="ARBA00001974"/>
    </source>
</evidence>
<evidence type="ECO:0008006" key="11">
    <source>
        <dbReference type="Google" id="ProtNLM"/>
    </source>
</evidence>
<feature type="transmembrane region" description="Helical" evidence="6">
    <location>
        <begin position="654"/>
        <end position="675"/>
    </location>
</feature>
<dbReference type="PANTHER" id="PTHR43429:SF3">
    <property type="entry name" value="NITRITE REDUCTASE [NAD(P)H]"/>
    <property type="match status" value="1"/>
</dbReference>
<evidence type="ECO:0000256" key="3">
    <source>
        <dbReference type="ARBA" id="ARBA00022630"/>
    </source>
</evidence>
<dbReference type="PRINTS" id="PR00411">
    <property type="entry name" value="PNDRDTASEI"/>
</dbReference>
<feature type="transmembrane region" description="Helical" evidence="6">
    <location>
        <begin position="590"/>
        <end position="607"/>
    </location>
</feature>
<dbReference type="RefSeq" id="WP_077401694.1">
    <property type="nucleotide sequence ID" value="NZ_CP019650.1"/>
</dbReference>
<sequence length="676" mass="74550">MTETVSGLCESQKQENTTGAHTSDLSYPTFVVVGAGPVGVRCAQRLLDYSSDAQVVLVGDEEGEPYNRVRLSQYLADHLEQSELNNPVTHAPHPRLAEFHNRKIFEIDRQNKRIIDDQGQQLPYTKLILATGSIAARPEIPGVHLDNIISFRSLEDAQTLIELRQTANTIVIVGAGALGLETAAALKTSNNRVVLLARGGLLGNRLSDTAESYLSAALSALQVEVLAGAQLEKCFGKDAVERIALSSGETIDADGVVLCTGIKPETTLAEKCGLDTQRGVLVSPYLLTSDPDIYAVGECAEYNEQLYQLVRPGFEQAEICSRHVCATTDQARALPPYQGSSNDIQLKISHIPCFLIGSTNSSNDPNLRVLTFENRFRGLCRELYVCNGKLIGAVVVGAWEESHSLKQAIADGADVSERQLESFCEQGNLWQETREQTLKQQPDSYLVCQCNGVSKGELCTAIAGGKRKLQDLEIETNAGSACGSCRPLMAELLDIPAPNLVMRHARGILVISILSLVLIAIAAFSPPPPVSDSVQVSWYLKKLWYDNFWKQVSGYTLLALCVMTASLSLRKRWQKIKAGHLDHWRYIHSLIGFAALLVLVVHTGFRLGENLNLALMLVFLAATCTGSLVGVFMARNHHWTDIKLREHRKWWSRVHYALLWALPVLLFYHILAVYYF</sequence>
<dbReference type="OrthoDB" id="9768666at2"/>
<dbReference type="Gene3D" id="1.10.10.1100">
    <property type="entry name" value="BFD-like [2Fe-2S]-binding domain"/>
    <property type="match status" value="1"/>
</dbReference>
<dbReference type="Pfam" id="PF04324">
    <property type="entry name" value="Fer2_BFD"/>
    <property type="match status" value="1"/>
</dbReference>
<evidence type="ECO:0000256" key="5">
    <source>
        <dbReference type="SAM" id="MobiDB-lite"/>
    </source>
</evidence>
<feature type="transmembrane region" description="Helical" evidence="6">
    <location>
        <begin position="548"/>
        <end position="569"/>
    </location>
</feature>
<dbReference type="InterPro" id="IPR036188">
    <property type="entry name" value="FAD/NAD-bd_sf"/>
</dbReference>
<dbReference type="Pfam" id="PF07992">
    <property type="entry name" value="Pyr_redox_2"/>
    <property type="match status" value="1"/>
</dbReference>
<reference evidence="9" key="1">
    <citation type="submission" date="2017-02" db="EMBL/GenBank/DDBJ databases">
        <title>Genome of Microbulbifer agarilyticus GP101.</title>
        <authorList>
            <person name="Jung J."/>
            <person name="Bae S.S."/>
            <person name="Baek K."/>
        </authorList>
    </citation>
    <scope>NUCLEOTIDE SEQUENCE [LARGE SCALE GENOMIC DNA]</scope>
    <source>
        <strain evidence="9">GP101</strain>
    </source>
</reference>
<dbReference type="InterPro" id="IPR023753">
    <property type="entry name" value="FAD/NAD-binding_dom"/>
</dbReference>
<comment type="cofactor">
    <cofactor evidence="1">
        <name>FAD</name>
        <dbReference type="ChEBI" id="CHEBI:57692"/>
    </cofactor>
</comment>
<dbReference type="STRING" id="260552.Mag101_05085"/>
<evidence type="ECO:0000256" key="2">
    <source>
        <dbReference type="ARBA" id="ARBA00006442"/>
    </source>
</evidence>
<comment type="similarity">
    <text evidence="2">Belongs to the FAD-dependent oxidoreductase family.</text>
</comment>
<dbReference type="EMBL" id="CP019650">
    <property type="protein sequence ID" value="AQQ67084.1"/>
    <property type="molecule type" value="Genomic_DNA"/>
</dbReference>
<proteinExistence type="inferred from homology"/>
<dbReference type="GO" id="GO:0016491">
    <property type="term" value="F:oxidoreductase activity"/>
    <property type="evidence" value="ECO:0007669"/>
    <property type="project" value="InterPro"/>
</dbReference>
<evidence type="ECO:0000313" key="10">
    <source>
        <dbReference type="Proteomes" id="UP000188219"/>
    </source>
</evidence>
<accession>A0A1Q2M2X9</accession>
<gene>
    <name evidence="9" type="ORF">Mag101_05085</name>
</gene>
<evidence type="ECO:0000313" key="9">
    <source>
        <dbReference type="EMBL" id="AQQ67084.1"/>
    </source>
</evidence>
<keyword evidence="6" id="KW-0472">Membrane</keyword>
<name>A0A1Q2M2X9_9GAMM</name>
<dbReference type="InterPro" id="IPR016156">
    <property type="entry name" value="FAD/NAD-linked_Rdtase_dimer_sf"/>
</dbReference>
<feature type="transmembrane region" description="Helical" evidence="6">
    <location>
        <begin position="613"/>
        <end position="634"/>
    </location>
</feature>
<evidence type="ECO:0000259" key="7">
    <source>
        <dbReference type="Pfam" id="PF04324"/>
    </source>
</evidence>
<dbReference type="Gene3D" id="3.30.390.30">
    <property type="match status" value="1"/>
</dbReference>
<keyword evidence="4" id="KW-0274">FAD</keyword>
<feature type="domain" description="FAD/NAD(P)-binding" evidence="8">
    <location>
        <begin position="30"/>
        <end position="309"/>
    </location>
</feature>
<keyword evidence="6" id="KW-0812">Transmembrane</keyword>
<dbReference type="KEGG" id="maga:Mag101_05085"/>
<dbReference type="SUPFAM" id="SSF51905">
    <property type="entry name" value="FAD/NAD(P)-binding domain"/>
    <property type="match status" value="1"/>
</dbReference>
<dbReference type="InterPro" id="IPR041854">
    <property type="entry name" value="BFD-like_2Fe2S-bd_dom_sf"/>
</dbReference>
<dbReference type="PANTHER" id="PTHR43429">
    <property type="entry name" value="PYRIDINE NUCLEOTIDE-DISULFIDE OXIDOREDUCTASE DOMAIN-CONTAINING"/>
    <property type="match status" value="1"/>
</dbReference>
<feature type="transmembrane region" description="Helical" evidence="6">
    <location>
        <begin position="508"/>
        <end position="528"/>
    </location>
</feature>